<evidence type="ECO:0000256" key="4">
    <source>
        <dbReference type="ARBA" id="ARBA00022840"/>
    </source>
</evidence>
<evidence type="ECO:0000313" key="8">
    <source>
        <dbReference type="Proteomes" id="UP000219182"/>
    </source>
</evidence>
<dbReference type="InterPro" id="IPR027417">
    <property type="entry name" value="P-loop_NTPase"/>
</dbReference>
<dbReference type="InterPro" id="IPR003593">
    <property type="entry name" value="AAA+_ATPase"/>
</dbReference>
<comment type="caution">
    <text evidence="7">The sequence shown here is derived from an EMBL/GenBank/DDBJ whole genome shotgun (WGS) entry which is preliminary data.</text>
</comment>
<protein>
    <submittedName>
        <fullName evidence="7">Branched-chain amino acid ABC transporter ATP-binding protein</fullName>
    </submittedName>
</protein>
<reference evidence="7 8" key="1">
    <citation type="submission" date="2017-09" db="EMBL/GenBank/DDBJ databases">
        <title>Mesorhizobum sanjuanii sp. nov. isolated from nodules of Lotus tenuis in saline-alkaline lowlands of Flooding Pampa.</title>
        <authorList>
            <person name="Sannazzaro A.I."/>
            <person name="Torres Tejerizo G.A."/>
            <person name="Fontana F."/>
            <person name="Cumpa Velazquez L.M."/>
            <person name="Hansen L."/>
            <person name="Pistorio M."/>
            <person name="Estrella M.J."/>
        </authorList>
    </citation>
    <scope>NUCLEOTIDE SEQUENCE [LARGE SCALE GENOMIC DNA]</scope>
    <source>
        <strain evidence="7 8">BSA136</strain>
    </source>
</reference>
<dbReference type="PANTHER" id="PTHR43820:SF4">
    <property type="entry name" value="HIGH-AFFINITY BRANCHED-CHAIN AMINO ACID TRANSPORT ATP-BINDING PROTEIN LIVF"/>
    <property type="match status" value="1"/>
</dbReference>
<keyword evidence="8" id="KW-1185">Reference proteome</keyword>
<dbReference type="GO" id="GO:0015807">
    <property type="term" value="P:L-amino acid transport"/>
    <property type="evidence" value="ECO:0007669"/>
    <property type="project" value="TreeGrafter"/>
</dbReference>
<keyword evidence="2" id="KW-0813">Transport</keyword>
<dbReference type="Proteomes" id="UP000219182">
    <property type="component" value="Unassembled WGS sequence"/>
</dbReference>
<evidence type="ECO:0000256" key="2">
    <source>
        <dbReference type="ARBA" id="ARBA00022448"/>
    </source>
</evidence>
<dbReference type="CDD" id="cd03224">
    <property type="entry name" value="ABC_TM1139_LivF_branched"/>
    <property type="match status" value="1"/>
</dbReference>
<dbReference type="PROSITE" id="PS00211">
    <property type="entry name" value="ABC_TRANSPORTER_1"/>
    <property type="match status" value="1"/>
</dbReference>
<dbReference type="InterPro" id="IPR017871">
    <property type="entry name" value="ABC_transporter-like_CS"/>
</dbReference>
<accession>A0A2A6F9N9</accession>
<proteinExistence type="inferred from homology"/>
<evidence type="ECO:0000256" key="5">
    <source>
        <dbReference type="ARBA" id="ARBA00022970"/>
    </source>
</evidence>
<comment type="similarity">
    <text evidence="1">Belongs to the ABC transporter superfamily.</text>
</comment>
<evidence type="ECO:0000313" key="7">
    <source>
        <dbReference type="EMBL" id="PDQ18482.1"/>
    </source>
</evidence>
<evidence type="ECO:0000256" key="1">
    <source>
        <dbReference type="ARBA" id="ARBA00005417"/>
    </source>
</evidence>
<keyword evidence="4 7" id="KW-0067">ATP-binding</keyword>
<dbReference type="RefSeq" id="WP_097576228.1">
    <property type="nucleotide sequence ID" value="NZ_NWQG01000183.1"/>
</dbReference>
<dbReference type="SMART" id="SM00382">
    <property type="entry name" value="AAA"/>
    <property type="match status" value="1"/>
</dbReference>
<dbReference type="EMBL" id="NWQG01000183">
    <property type="protein sequence ID" value="PDQ18482.1"/>
    <property type="molecule type" value="Genomic_DNA"/>
</dbReference>
<name>A0A2A6F9N9_9HYPH</name>
<evidence type="ECO:0000259" key="6">
    <source>
        <dbReference type="PROSITE" id="PS50893"/>
    </source>
</evidence>
<dbReference type="Gene3D" id="3.40.50.300">
    <property type="entry name" value="P-loop containing nucleotide triphosphate hydrolases"/>
    <property type="match status" value="1"/>
</dbReference>
<gene>
    <name evidence="7" type="primary">livF</name>
    <name evidence="7" type="ORF">CN311_24385</name>
</gene>
<feature type="domain" description="ABC transporter" evidence="6">
    <location>
        <begin position="11"/>
        <end position="242"/>
    </location>
</feature>
<dbReference type="GO" id="GO:0005524">
    <property type="term" value="F:ATP binding"/>
    <property type="evidence" value="ECO:0007669"/>
    <property type="project" value="UniProtKB-KW"/>
</dbReference>
<dbReference type="AlphaFoldDB" id="A0A2A6F9N9"/>
<dbReference type="GO" id="GO:0016887">
    <property type="term" value="F:ATP hydrolysis activity"/>
    <property type="evidence" value="ECO:0007669"/>
    <property type="project" value="InterPro"/>
</dbReference>
<dbReference type="Pfam" id="PF00005">
    <property type="entry name" value="ABC_tran"/>
    <property type="match status" value="1"/>
</dbReference>
<sequence>MTGTAAKPPVLQLDGIVSGYDGLDVLKGISLTVNAGEFVTVVGPNGHGKSTLLKTISGLVPLRGGQISIDGQRLSGRPHETAMLGVAHVPQGDMLFAQMSVLENLLMGAYLAPDKAEIKRRLDEVYTLLPKLADRRGQIASSLSGGERRMVGIGRGLMMGGRILLIDEPSLGLAPLIIDQVYGVISELSKAGRTILLVEENPARVEDLADRLHLLDDGAIVWSGKPAELMARDELLATYLGG</sequence>
<keyword evidence="5" id="KW-0029">Amino-acid transport</keyword>
<organism evidence="7 8">
    <name type="scientific">Mesorhizobium sanjuanii</name>
    <dbReference type="NCBI Taxonomy" id="2037900"/>
    <lineage>
        <taxon>Bacteria</taxon>
        <taxon>Pseudomonadati</taxon>
        <taxon>Pseudomonadota</taxon>
        <taxon>Alphaproteobacteria</taxon>
        <taxon>Hyphomicrobiales</taxon>
        <taxon>Phyllobacteriaceae</taxon>
        <taxon>Mesorhizobium</taxon>
    </lineage>
</organism>
<dbReference type="GO" id="GO:0015658">
    <property type="term" value="F:branched-chain amino acid transmembrane transporter activity"/>
    <property type="evidence" value="ECO:0007669"/>
    <property type="project" value="TreeGrafter"/>
</dbReference>
<dbReference type="InterPro" id="IPR003439">
    <property type="entry name" value="ABC_transporter-like_ATP-bd"/>
</dbReference>
<dbReference type="PROSITE" id="PS50893">
    <property type="entry name" value="ABC_TRANSPORTER_2"/>
    <property type="match status" value="1"/>
</dbReference>
<keyword evidence="3" id="KW-0547">Nucleotide-binding</keyword>
<evidence type="ECO:0000256" key="3">
    <source>
        <dbReference type="ARBA" id="ARBA00022741"/>
    </source>
</evidence>
<dbReference type="PANTHER" id="PTHR43820">
    <property type="entry name" value="HIGH-AFFINITY BRANCHED-CHAIN AMINO ACID TRANSPORT ATP-BINDING PROTEIN LIVF"/>
    <property type="match status" value="1"/>
</dbReference>
<dbReference type="SUPFAM" id="SSF52540">
    <property type="entry name" value="P-loop containing nucleoside triphosphate hydrolases"/>
    <property type="match status" value="1"/>
</dbReference>
<dbReference type="InterPro" id="IPR052156">
    <property type="entry name" value="BCAA_Transport_ATP-bd_LivF"/>
</dbReference>